<dbReference type="RefSeq" id="WP_248937595.1">
    <property type="nucleotide sequence ID" value="NZ_JAKILF010000011.1"/>
</dbReference>
<comment type="caution">
    <text evidence="2">The sequence shown here is derived from an EMBL/GenBank/DDBJ whole genome shotgun (WGS) entry which is preliminary data.</text>
</comment>
<evidence type="ECO:0000313" key="3">
    <source>
        <dbReference type="Proteomes" id="UP001595621"/>
    </source>
</evidence>
<organism evidence="2 3">
    <name type="scientific">Shewanella submarina</name>
    <dbReference type="NCBI Taxonomy" id="2016376"/>
    <lineage>
        <taxon>Bacteria</taxon>
        <taxon>Pseudomonadati</taxon>
        <taxon>Pseudomonadota</taxon>
        <taxon>Gammaproteobacteria</taxon>
        <taxon>Alteromonadales</taxon>
        <taxon>Shewanellaceae</taxon>
        <taxon>Shewanella</taxon>
    </lineage>
</organism>
<evidence type="ECO:0000313" key="2">
    <source>
        <dbReference type="EMBL" id="MFC3141016.1"/>
    </source>
</evidence>
<gene>
    <name evidence="2" type="ORF">ACFOE0_22950</name>
</gene>
<dbReference type="Proteomes" id="UP001595621">
    <property type="component" value="Unassembled WGS sequence"/>
</dbReference>
<keyword evidence="3" id="KW-1185">Reference proteome</keyword>
<evidence type="ECO:0000259" key="1">
    <source>
        <dbReference type="PROSITE" id="PS50965"/>
    </source>
</evidence>
<dbReference type="EMBL" id="JBHRTD010000023">
    <property type="protein sequence ID" value="MFC3141016.1"/>
    <property type="molecule type" value="Genomic_DNA"/>
</dbReference>
<protein>
    <submittedName>
        <fullName evidence="2">Nuclease-related domain-containing protein</fullName>
    </submittedName>
</protein>
<dbReference type="InterPro" id="IPR011528">
    <property type="entry name" value="NERD"/>
</dbReference>
<reference evidence="3" key="1">
    <citation type="journal article" date="2019" name="Int. J. Syst. Evol. Microbiol.">
        <title>The Global Catalogue of Microorganisms (GCM) 10K type strain sequencing project: providing services to taxonomists for standard genome sequencing and annotation.</title>
        <authorList>
            <consortium name="The Broad Institute Genomics Platform"/>
            <consortium name="The Broad Institute Genome Sequencing Center for Infectious Disease"/>
            <person name="Wu L."/>
            <person name="Ma J."/>
        </authorList>
    </citation>
    <scope>NUCLEOTIDE SEQUENCE [LARGE SCALE GENOMIC DNA]</scope>
    <source>
        <strain evidence="3">KCTC 52277</strain>
    </source>
</reference>
<dbReference type="Pfam" id="PF08378">
    <property type="entry name" value="NERD"/>
    <property type="match status" value="1"/>
</dbReference>
<dbReference type="PROSITE" id="PS50965">
    <property type="entry name" value="NERD"/>
    <property type="match status" value="1"/>
</dbReference>
<sequence>MIIKEKAPRQVSHQTARAGDKQEFDVAFYLNRAFKNHPKVMVFNDIKISYEGENAQIDHLILYPYGFVLIESKSITGEVSVNQHQEWQRSYKGQWRGMPSPIKQVELQQRLLKELLFQHRTEILPSFLMVKQGFGGRCWDNLCTISSNAIIDRESIPKAINEQMVKNEFLVEKLEKIMKLKFLALSAINIMDTRPTFSDDEMASIAQFLLAQDKRVQAHSPHIEPALTASESQFAALDVDDAVQPTSAPVGTEFIESPLNQQDSGLVINICCKHCGSNQGLVDQWGKFGYYVKCGECSGNTPMKNACPVCASKEARVSKKGESYTLQCKACNTTTPLHFAP</sequence>
<feature type="domain" description="NERD" evidence="1">
    <location>
        <begin position="18"/>
        <end position="135"/>
    </location>
</feature>
<name>A0ABV7GKQ6_9GAMM</name>
<accession>A0ABV7GKQ6</accession>
<proteinExistence type="predicted"/>